<accession>A0A1J8Q6N9</accession>
<comment type="caution">
    <text evidence="1">The sequence shown here is derived from an EMBL/GenBank/DDBJ whole genome shotgun (WGS) entry which is preliminary data.</text>
</comment>
<proteinExistence type="predicted"/>
<reference evidence="1 2" key="1">
    <citation type="submission" date="2016-03" db="EMBL/GenBank/DDBJ databases">
        <title>Comparative genomics of the ectomycorrhizal sister species Rhizopogon vinicolor and Rhizopogon vesiculosus (Basidiomycota: Boletales) reveals a divergence of the mating type B locus.</title>
        <authorList>
            <person name="Mujic A.B."/>
            <person name="Kuo A."/>
            <person name="Tritt A."/>
            <person name="Lipzen A."/>
            <person name="Chen C."/>
            <person name="Johnson J."/>
            <person name="Sharma A."/>
            <person name="Barry K."/>
            <person name="Grigoriev I.V."/>
            <person name="Spatafora J.W."/>
        </authorList>
    </citation>
    <scope>NUCLEOTIDE SEQUENCE [LARGE SCALE GENOMIC DNA]</scope>
    <source>
        <strain evidence="1 2">AM-OR11-056</strain>
    </source>
</reference>
<feature type="non-terminal residue" evidence="1">
    <location>
        <position position="68"/>
    </location>
</feature>
<name>A0A1J8Q6N9_9AGAM</name>
<sequence>MDIRQLLVDLTFSDLTTFVRLVCMAKPFIHQCMTDIRHPPTHPSEVVVLLAGALGQDPPTILACWVAF</sequence>
<gene>
    <name evidence="1" type="ORF">AZE42_13921</name>
</gene>
<keyword evidence="2" id="KW-1185">Reference proteome</keyword>
<dbReference type="Proteomes" id="UP000183567">
    <property type="component" value="Unassembled WGS sequence"/>
</dbReference>
<organism evidence="1 2">
    <name type="scientific">Rhizopogon vesiculosus</name>
    <dbReference type="NCBI Taxonomy" id="180088"/>
    <lineage>
        <taxon>Eukaryota</taxon>
        <taxon>Fungi</taxon>
        <taxon>Dikarya</taxon>
        <taxon>Basidiomycota</taxon>
        <taxon>Agaricomycotina</taxon>
        <taxon>Agaricomycetes</taxon>
        <taxon>Agaricomycetidae</taxon>
        <taxon>Boletales</taxon>
        <taxon>Suillineae</taxon>
        <taxon>Rhizopogonaceae</taxon>
        <taxon>Rhizopogon</taxon>
    </lineage>
</organism>
<dbReference type="OrthoDB" id="2501483at2759"/>
<protein>
    <submittedName>
        <fullName evidence="1">Uncharacterized protein</fullName>
    </submittedName>
</protein>
<evidence type="ECO:0000313" key="2">
    <source>
        <dbReference type="Proteomes" id="UP000183567"/>
    </source>
</evidence>
<evidence type="ECO:0000313" key="1">
    <source>
        <dbReference type="EMBL" id="OJA17302.1"/>
    </source>
</evidence>
<dbReference type="EMBL" id="LVVM01002106">
    <property type="protein sequence ID" value="OJA17302.1"/>
    <property type="molecule type" value="Genomic_DNA"/>
</dbReference>
<dbReference type="AlphaFoldDB" id="A0A1J8Q6N9"/>